<comment type="caution">
    <text evidence="2">The sequence shown here is derived from an EMBL/GenBank/DDBJ whole genome shotgun (WGS) entry which is preliminary data.</text>
</comment>
<reference evidence="2" key="3">
    <citation type="submission" date="2023-05" db="EMBL/GenBank/DDBJ databases">
        <authorList>
            <person name="Smith C.H."/>
        </authorList>
    </citation>
    <scope>NUCLEOTIDE SEQUENCE</scope>
    <source>
        <strain evidence="2">CHS0354</strain>
        <tissue evidence="2">Mantle</tissue>
    </source>
</reference>
<sequence length="193" mass="21650">MIKPMRPPSQTGLLMDRTEQVDYSVQVIYSLIIHAITRERHQQWTTSTKGKTLHAIQPKKPPMDQTLTRIALHARYEIQRMSNVLSRKNISTCILQEIRQTLPESGVGPRAAEAEVTKVEAQEHRPSHRTTDMQGKLPNYSPITTTAEERQSQAGELELLNPTLTNQPGGTSATTTPTMPVKEALLAHKQDQP</sequence>
<feature type="region of interest" description="Disordered" evidence="1">
    <location>
        <begin position="117"/>
        <end position="138"/>
    </location>
</feature>
<name>A0AAE0RST9_9BIVA</name>
<dbReference type="Proteomes" id="UP001195483">
    <property type="component" value="Unassembled WGS sequence"/>
</dbReference>
<feature type="compositionally biased region" description="Basic and acidic residues" evidence="1">
    <location>
        <begin position="117"/>
        <end position="131"/>
    </location>
</feature>
<reference evidence="2" key="2">
    <citation type="journal article" date="2021" name="Genome Biol. Evol.">
        <title>Developing a high-quality reference genome for a parasitic bivalve with doubly uniparental inheritance (Bivalvia: Unionida).</title>
        <authorList>
            <person name="Smith C.H."/>
        </authorList>
    </citation>
    <scope>NUCLEOTIDE SEQUENCE</scope>
    <source>
        <strain evidence="2">CHS0354</strain>
        <tissue evidence="2">Mantle</tissue>
    </source>
</reference>
<evidence type="ECO:0000313" key="3">
    <source>
        <dbReference type="Proteomes" id="UP001195483"/>
    </source>
</evidence>
<proteinExistence type="predicted"/>
<organism evidence="2 3">
    <name type="scientific">Potamilus streckersoni</name>
    <dbReference type="NCBI Taxonomy" id="2493646"/>
    <lineage>
        <taxon>Eukaryota</taxon>
        <taxon>Metazoa</taxon>
        <taxon>Spiralia</taxon>
        <taxon>Lophotrochozoa</taxon>
        <taxon>Mollusca</taxon>
        <taxon>Bivalvia</taxon>
        <taxon>Autobranchia</taxon>
        <taxon>Heteroconchia</taxon>
        <taxon>Palaeoheterodonta</taxon>
        <taxon>Unionida</taxon>
        <taxon>Unionoidea</taxon>
        <taxon>Unionidae</taxon>
        <taxon>Ambleminae</taxon>
        <taxon>Lampsilini</taxon>
        <taxon>Potamilus</taxon>
    </lineage>
</organism>
<dbReference type="EMBL" id="JAEAOA010002072">
    <property type="protein sequence ID" value="KAK3578934.1"/>
    <property type="molecule type" value="Genomic_DNA"/>
</dbReference>
<gene>
    <name evidence="2" type="ORF">CHS0354_035566</name>
</gene>
<evidence type="ECO:0000313" key="2">
    <source>
        <dbReference type="EMBL" id="KAK3578934.1"/>
    </source>
</evidence>
<protein>
    <submittedName>
        <fullName evidence="2">Uncharacterized protein</fullName>
    </submittedName>
</protein>
<accession>A0AAE0RST9</accession>
<reference evidence="2" key="1">
    <citation type="journal article" date="2021" name="Genome Biol. Evol.">
        <title>A High-Quality Reference Genome for a Parasitic Bivalve with Doubly Uniparental Inheritance (Bivalvia: Unionida).</title>
        <authorList>
            <person name="Smith C.H."/>
        </authorList>
    </citation>
    <scope>NUCLEOTIDE SEQUENCE</scope>
    <source>
        <strain evidence="2">CHS0354</strain>
    </source>
</reference>
<evidence type="ECO:0000256" key="1">
    <source>
        <dbReference type="SAM" id="MobiDB-lite"/>
    </source>
</evidence>
<dbReference type="AlphaFoldDB" id="A0AAE0RST9"/>
<keyword evidence="3" id="KW-1185">Reference proteome</keyword>